<gene>
    <name evidence="3" type="ORF">ACFO0N_09155</name>
</gene>
<keyword evidence="4" id="KW-1185">Reference proteome</keyword>
<evidence type="ECO:0000256" key="2">
    <source>
        <dbReference type="SAM" id="Phobius"/>
    </source>
</evidence>
<keyword evidence="2" id="KW-0812">Transmembrane</keyword>
<evidence type="ECO:0000256" key="1">
    <source>
        <dbReference type="SAM" id="MobiDB-lite"/>
    </source>
</evidence>
<evidence type="ECO:0000313" key="4">
    <source>
        <dbReference type="Proteomes" id="UP001595921"/>
    </source>
</evidence>
<proteinExistence type="predicted"/>
<feature type="compositionally biased region" description="Basic and acidic residues" evidence="1">
    <location>
        <begin position="10"/>
        <end position="19"/>
    </location>
</feature>
<dbReference type="AlphaFoldDB" id="A0ABD5PCB5"/>
<feature type="transmembrane region" description="Helical" evidence="2">
    <location>
        <begin position="101"/>
        <end position="121"/>
    </location>
</feature>
<accession>A0ABD5PCB5</accession>
<keyword evidence="2" id="KW-0472">Membrane</keyword>
<dbReference type="EMBL" id="JBHSDS010000006">
    <property type="protein sequence ID" value="MFC4358114.1"/>
    <property type="molecule type" value="Genomic_DNA"/>
</dbReference>
<name>A0ABD5PCB5_9EURY</name>
<feature type="region of interest" description="Disordered" evidence="1">
    <location>
        <begin position="1"/>
        <end position="26"/>
    </location>
</feature>
<dbReference type="Proteomes" id="UP001595921">
    <property type="component" value="Unassembled WGS sequence"/>
</dbReference>
<evidence type="ECO:0000313" key="3">
    <source>
        <dbReference type="EMBL" id="MFC4358114.1"/>
    </source>
</evidence>
<organism evidence="3 4">
    <name type="scientific">Halobium salinum</name>
    <dbReference type="NCBI Taxonomy" id="1364940"/>
    <lineage>
        <taxon>Archaea</taxon>
        <taxon>Methanobacteriati</taxon>
        <taxon>Methanobacteriota</taxon>
        <taxon>Stenosarchaea group</taxon>
        <taxon>Halobacteria</taxon>
        <taxon>Halobacteriales</taxon>
        <taxon>Haloferacaceae</taxon>
        <taxon>Halobium</taxon>
    </lineage>
</organism>
<reference evidence="3 4" key="1">
    <citation type="journal article" date="2019" name="Int. J. Syst. Evol. Microbiol.">
        <title>The Global Catalogue of Microorganisms (GCM) 10K type strain sequencing project: providing services to taxonomists for standard genome sequencing and annotation.</title>
        <authorList>
            <consortium name="The Broad Institute Genomics Platform"/>
            <consortium name="The Broad Institute Genome Sequencing Center for Infectious Disease"/>
            <person name="Wu L."/>
            <person name="Ma J."/>
        </authorList>
    </citation>
    <scope>NUCLEOTIDE SEQUENCE [LARGE SCALE GENOMIC DNA]</scope>
    <source>
        <strain evidence="3 4">CGMCC 1.12553</strain>
    </source>
</reference>
<feature type="transmembrane region" description="Helical" evidence="2">
    <location>
        <begin position="133"/>
        <end position="157"/>
    </location>
</feature>
<dbReference type="RefSeq" id="WP_267624308.1">
    <property type="nucleotide sequence ID" value="NZ_JAODIW010000008.1"/>
</dbReference>
<comment type="caution">
    <text evidence="3">The sequence shown here is derived from an EMBL/GenBank/DDBJ whole genome shotgun (WGS) entry which is preliminary data.</text>
</comment>
<keyword evidence="2" id="KW-1133">Transmembrane helix</keyword>
<protein>
    <submittedName>
        <fullName evidence="3">Uncharacterized protein</fullName>
    </submittedName>
</protein>
<sequence>MPSRSVHAVVGEHEDDHRVPLSLHGSQDDATAAADAYRNRERAPVAPYESVAGGPSEYLFERFDAYTVETWDVEADSAWTPTLGAPSAVGEGGRFLRRTPALVAGLVGVGAVATAVDRVTIESLLALPPSTLALLVYLLAGLVVATYVVAFVATTGLRRAASRTQRVPVTQRSE</sequence>